<keyword evidence="1" id="KW-0732">Signal</keyword>
<protein>
    <recommendedName>
        <fullName evidence="4">Lipoprotein</fullName>
    </recommendedName>
</protein>
<accession>A0A377J020</accession>
<feature type="signal peptide" evidence="1">
    <location>
        <begin position="1"/>
        <end position="21"/>
    </location>
</feature>
<gene>
    <name evidence="2" type="ORF">NCTC13335_01084</name>
</gene>
<evidence type="ECO:0000313" key="2">
    <source>
        <dbReference type="EMBL" id="STO93220.1"/>
    </source>
</evidence>
<dbReference type="PROSITE" id="PS51257">
    <property type="entry name" value="PROKAR_LIPOPROTEIN"/>
    <property type="match status" value="1"/>
</dbReference>
<dbReference type="OrthoDB" id="5690238at2"/>
<reference evidence="2 3" key="1">
    <citation type="submission" date="2018-06" db="EMBL/GenBank/DDBJ databases">
        <authorList>
            <consortium name="Pathogen Informatics"/>
            <person name="Doyle S."/>
        </authorList>
    </citation>
    <scope>NUCLEOTIDE SEQUENCE [LARGE SCALE GENOMIC DNA]</scope>
    <source>
        <strain evidence="2 3">NCTC13335</strain>
    </source>
</reference>
<dbReference type="RefSeq" id="WP_115003075.1">
    <property type="nucleotide sequence ID" value="NZ_JAHAHE010000021.1"/>
</dbReference>
<keyword evidence="3" id="KW-1185">Reference proteome</keyword>
<organism evidence="2 3">
    <name type="scientific">Haemophilus pittmaniae</name>
    <dbReference type="NCBI Taxonomy" id="249188"/>
    <lineage>
        <taxon>Bacteria</taxon>
        <taxon>Pseudomonadati</taxon>
        <taxon>Pseudomonadota</taxon>
        <taxon>Gammaproteobacteria</taxon>
        <taxon>Pasteurellales</taxon>
        <taxon>Pasteurellaceae</taxon>
        <taxon>Haemophilus</taxon>
    </lineage>
</organism>
<evidence type="ECO:0000313" key="3">
    <source>
        <dbReference type="Proteomes" id="UP000255264"/>
    </source>
</evidence>
<sequence length="199" mass="22815">MKKLILSTVILALAACSSVPSNLSKQDFVGEWSCTMKYENIGVGTVDLLYLRADGTVKDENFIFDHSLNRYADSSIKDYFRSPLKYLTISHGTWIFDNNHLTYKLKKQSAQRLIYSDTFAKLQRTKSFKDIEAKAFSVYSAGIGQEDSIEVQVTKYSKDKFTVVQFADKKYEGQCVRKDKADHQFNGFLEALKEHFKVK</sequence>
<name>A0A377J020_9PAST</name>
<dbReference type="AlphaFoldDB" id="A0A377J020"/>
<evidence type="ECO:0000256" key="1">
    <source>
        <dbReference type="SAM" id="SignalP"/>
    </source>
</evidence>
<dbReference type="Proteomes" id="UP000255264">
    <property type="component" value="Unassembled WGS sequence"/>
</dbReference>
<proteinExistence type="predicted"/>
<feature type="chain" id="PRO_5016953285" description="Lipoprotein" evidence="1">
    <location>
        <begin position="22"/>
        <end position="199"/>
    </location>
</feature>
<dbReference type="EMBL" id="UGHS01000004">
    <property type="protein sequence ID" value="STO93220.1"/>
    <property type="molecule type" value="Genomic_DNA"/>
</dbReference>
<evidence type="ECO:0008006" key="4">
    <source>
        <dbReference type="Google" id="ProtNLM"/>
    </source>
</evidence>